<accession>A0ACC0VEZ7</accession>
<dbReference type="Proteomes" id="UP001163324">
    <property type="component" value="Chromosome 1"/>
</dbReference>
<protein>
    <submittedName>
        <fullName evidence="1">Uncharacterized protein</fullName>
    </submittedName>
</protein>
<dbReference type="EMBL" id="CM047940">
    <property type="protein sequence ID" value="KAI9905037.1"/>
    <property type="molecule type" value="Genomic_DNA"/>
</dbReference>
<reference evidence="1" key="1">
    <citation type="submission" date="2022-10" db="EMBL/GenBank/DDBJ databases">
        <title>Complete Genome of Trichothecium roseum strain YXFP-22015, a Plant Pathogen Isolated from Citrus.</title>
        <authorList>
            <person name="Wang Y."/>
            <person name="Zhu L."/>
        </authorList>
    </citation>
    <scope>NUCLEOTIDE SEQUENCE</scope>
    <source>
        <strain evidence="1">YXFP-22015</strain>
    </source>
</reference>
<sequence length="1407" mass="160566">MDAQNVAASHQPLHKRDEQQQSVLGPRSQSPKKTGEIAARTSSPIKAKVANGRKPPSPDRPTDLDSDAETVVLPGKDGYSPSKVRKVRHEDKRESDGSVDKPKSLLGNSRIIERESSRKREEKDRNKDAGNGLSSVPASPQQRQQRPRRRSAASRASFSDSDHGREPDTSLRATHREKIKPSERLAPHKRKTSRDDSDEYEDDDHQSHRPRRQRTTSAGFDGRRSSREPKAAARDHSTSPQPRLHRRSASTQHFNGYSLKKKRLPPPLQPAEYQSDESSANGSPHPRSSKLRGSVADSHPSPVKVGTTHRKHLDAHGQTLLARACARGDYDNAKRRLSERQGDLNFADYAGNTPLQIAALHGHTEIVKLLIEEGCILDCFNNDKDTPLLDAVDNGHLDVVKLLLDAGANPRKANVNGEEPIDRITDDTDNADEIRDALMEAKDRVAFQPRNSEERQVPDSPRDSPVAAVAPSRRGGNVRSTKTRNDLLYMPLNEATLRQAAGRGDIETVSRVLQVKEQCDDPESMVAAARGGHDLVIELLLGIGGASPDPRPVSSQPSEYATPILAAIGQENINVLDLLLKQQGFDPTRLYKGKTYYEVARLRQGVNWAQEEQRLKDAYDAYQGNRSKSPKREKERPKREERDTSPSRERRNKMSSPREKRRTESVHAEDGTRRNVQKSRSDDRDRDASPPPSSHKPPKPKPAESDVAALSSEGETHKPRRKLISKGELRGEREKQQRSSMVSTTSSLREPSSPQEPRQDDKPDKTKLSERYHDRTKALKRDDSRDRLSVSGDNTSKRHRASLTPDRHHRNEHDDGEGPVKRRRLEGENADKPKKHGSSDGQSRKPSNHDGQSKAPPKVRKEGDSLEAKRGDSEASRPTQGEPLVRVKSEEGDVDMPDVDEAPENSATRSPSEQDKLARKQKQKAAEEAQKRQEDEEAEAKKTQDAEAERKRLDKEKERRRQQEEAEQRRKEEDEENKRRIQELARQKDEAAERTRLEEEKRLREEQDRKAREEAERKEREEQERKRREEEDRLRKEREAEEEARKKREDEERKEQERRERAQREEMEQRRAAEQQRQREEEERARLEQLPALFRWLSTHSNAKTPELAKRFLCIQGVRYDTISAEARDTPAGREQWLLNTQVALLLGEKDLSLPRYTSWDRVPASKFAKHTFWKLESQMYALTKRSLFDLGRELPDYYGHEDPLSTSEAMIKQKEKLRRDTREKFFNMDLFFVKLSDFLSIVPSVPHLRDLKISLYYRELIEKDSEVLGWGRNPSNYKRDPDTAKYMGFCPQTKYYVNGELVDEDLPTVAKTSKQPFEEQRVPRKGLVRIFPDDPDYEQVCVEQHLEHLLEHSKGSPVLNGVSPESHGADQQPMINGHSNGIIDEHARNGNLSNGINGSRDDVNNS</sequence>
<proteinExistence type="predicted"/>
<keyword evidence="2" id="KW-1185">Reference proteome</keyword>
<name>A0ACC0VEZ7_9HYPO</name>
<evidence type="ECO:0000313" key="2">
    <source>
        <dbReference type="Proteomes" id="UP001163324"/>
    </source>
</evidence>
<evidence type="ECO:0000313" key="1">
    <source>
        <dbReference type="EMBL" id="KAI9905037.1"/>
    </source>
</evidence>
<organism evidence="1 2">
    <name type="scientific">Trichothecium roseum</name>
    <dbReference type="NCBI Taxonomy" id="47278"/>
    <lineage>
        <taxon>Eukaryota</taxon>
        <taxon>Fungi</taxon>
        <taxon>Dikarya</taxon>
        <taxon>Ascomycota</taxon>
        <taxon>Pezizomycotina</taxon>
        <taxon>Sordariomycetes</taxon>
        <taxon>Hypocreomycetidae</taxon>
        <taxon>Hypocreales</taxon>
        <taxon>Hypocreales incertae sedis</taxon>
        <taxon>Trichothecium</taxon>
    </lineage>
</organism>
<comment type="caution">
    <text evidence="1">The sequence shown here is derived from an EMBL/GenBank/DDBJ whole genome shotgun (WGS) entry which is preliminary data.</text>
</comment>
<gene>
    <name evidence="1" type="ORF">N3K66_001566</name>
</gene>